<dbReference type="SUPFAM" id="SSF46785">
    <property type="entry name" value="Winged helix' DNA-binding domain"/>
    <property type="match status" value="1"/>
</dbReference>
<dbReference type="PANTHER" id="PTHR33164">
    <property type="entry name" value="TRANSCRIPTIONAL REGULATOR, MARR FAMILY"/>
    <property type="match status" value="1"/>
</dbReference>
<evidence type="ECO:0000313" key="3">
    <source>
        <dbReference type="Proteomes" id="UP000184245"/>
    </source>
</evidence>
<protein>
    <submittedName>
        <fullName evidence="2">DNA-binding transcriptional regulator, MarR family</fullName>
    </submittedName>
</protein>
<dbReference type="GO" id="GO:0006950">
    <property type="term" value="P:response to stress"/>
    <property type="evidence" value="ECO:0007669"/>
    <property type="project" value="TreeGrafter"/>
</dbReference>
<dbReference type="OrthoDB" id="3232829at2"/>
<dbReference type="Gene3D" id="1.10.10.10">
    <property type="entry name" value="Winged helix-like DNA-binding domain superfamily/Winged helix DNA-binding domain"/>
    <property type="match status" value="1"/>
</dbReference>
<proteinExistence type="predicted"/>
<dbReference type="STRING" id="1122155.SAMN02745158_02140"/>
<dbReference type="InterPro" id="IPR036390">
    <property type="entry name" value="WH_DNA-bd_sf"/>
</dbReference>
<dbReference type="InterPro" id="IPR000835">
    <property type="entry name" value="HTH_MarR-typ"/>
</dbReference>
<dbReference type="PANTHER" id="PTHR33164:SF101">
    <property type="entry name" value="TRANSCRIPTIONAL REPRESSOR MPRA"/>
    <property type="match status" value="1"/>
</dbReference>
<dbReference type="InterPro" id="IPR039422">
    <property type="entry name" value="MarR/SlyA-like"/>
</dbReference>
<dbReference type="Pfam" id="PF12802">
    <property type="entry name" value="MarR_2"/>
    <property type="match status" value="1"/>
</dbReference>
<keyword evidence="3" id="KW-1185">Reference proteome</keyword>
<evidence type="ECO:0000313" key="2">
    <source>
        <dbReference type="EMBL" id="SHE98287.1"/>
    </source>
</evidence>
<dbReference type="GO" id="GO:0003677">
    <property type="term" value="F:DNA binding"/>
    <property type="evidence" value="ECO:0007669"/>
    <property type="project" value="UniProtKB-KW"/>
</dbReference>
<accession>A0A1M4XXK2</accession>
<dbReference type="GO" id="GO:0003700">
    <property type="term" value="F:DNA-binding transcription factor activity"/>
    <property type="evidence" value="ECO:0007669"/>
    <property type="project" value="InterPro"/>
</dbReference>
<evidence type="ECO:0000259" key="1">
    <source>
        <dbReference type="PROSITE" id="PS50995"/>
    </source>
</evidence>
<dbReference type="AlphaFoldDB" id="A0A1M4XXK2"/>
<sequence length="152" mass="17266">MSKMISEKQEAINQVCEFIDDIYYQYASSFGITDTELSILYALSEHDGEYLQSDICREWSYSLQTIHTTIKNMEKRGLIELICKAGNKKNKYIHLTAAGKKLVDSIMIPLITAEEEALGMLSAEEQDILLPILQKYANALKESIGKIERNPL</sequence>
<dbReference type="PRINTS" id="PR00598">
    <property type="entry name" value="HTHMARR"/>
</dbReference>
<dbReference type="RefSeq" id="WP_072851502.1">
    <property type="nucleotide sequence ID" value="NZ_FQVI01000010.1"/>
</dbReference>
<organism evidence="2 3">
    <name type="scientific">Lactonifactor longoviformis DSM 17459</name>
    <dbReference type="NCBI Taxonomy" id="1122155"/>
    <lineage>
        <taxon>Bacteria</taxon>
        <taxon>Bacillati</taxon>
        <taxon>Bacillota</taxon>
        <taxon>Clostridia</taxon>
        <taxon>Eubacteriales</taxon>
        <taxon>Clostridiaceae</taxon>
        <taxon>Lactonifactor</taxon>
    </lineage>
</organism>
<dbReference type="SMART" id="SM00347">
    <property type="entry name" value="HTH_MARR"/>
    <property type="match status" value="1"/>
</dbReference>
<dbReference type="InterPro" id="IPR036388">
    <property type="entry name" value="WH-like_DNA-bd_sf"/>
</dbReference>
<dbReference type="Proteomes" id="UP000184245">
    <property type="component" value="Unassembled WGS sequence"/>
</dbReference>
<dbReference type="PROSITE" id="PS50995">
    <property type="entry name" value="HTH_MARR_2"/>
    <property type="match status" value="1"/>
</dbReference>
<keyword evidence="2" id="KW-0238">DNA-binding</keyword>
<dbReference type="EMBL" id="FQVI01000010">
    <property type="protein sequence ID" value="SHE98287.1"/>
    <property type="molecule type" value="Genomic_DNA"/>
</dbReference>
<name>A0A1M4XXK2_9CLOT</name>
<reference evidence="2 3" key="1">
    <citation type="submission" date="2016-11" db="EMBL/GenBank/DDBJ databases">
        <authorList>
            <person name="Jaros S."/>
            <person name="Januszkiewicz K."/>
            <person name="Wedrychowicz H."/>
        </authorList>
    </citation>
    <scope>NUCLEOTIDE SEQUENCE [LARGE SCALE GENOMIC DNA]</scope>
    <source>
        <strain evidence="2 3">DSM 17459</strain>
    </source>
</reference>
<feature type="domain" description="HTH marR-type" evidence="1">
    <location>
        <begin position="1"/>
        <end position="138"/>
    </location>
</feature>
<gene>
    <name evidence="2" type="ORF">SAMN02745158_02140</name>
</gene>